<keyword evidence="10" id="KW-1185">Reference proteome</keyword>
<feature type="transmembrane region" description="Helical" evidence="7">
    <location>
        <begin position="400"/>
        <end position="422"/>
    </location>
</feature>
<evidence type="ECO:0000256" key="6">
    <source>
        <dbReference type="ARBA" id="ARBA00023136"/>
    </source>
</evidence>
<dbReference type="EMBL" id="WLYI01000011">
    <property type="protein sequence ID" value="MTD19478.1"/>
    <property type="molecule type" value="Genomic_DNA"/>
</dbReference>
<dbReference type="InterPro" id="IPR020846">
    <property type="entry name" value="MFS_dom"/>
</dbReference>
<proteinExistence type="predicted"/>
<dbReference type="InterPro" id="IPR005828">
    <property type="entry name" value="MFS_sugar_transport-like"/>
</dbReference>
<feature type="transmembrane region" description="Helical" evidence="7">
    <location>
        <begin position="86"/>
        <end position="109"/>
    </location>
</feature>
<feature type="transmembrane region" description="Helical" evidence="7">
    <location>
        <begin position="115"/>
        <end position="138"/>
    </location>
</feature>
<feature type="transmembrane region" description="Helical" evidence="7">
    <location>
        <begin position="334"/>
        <end position="357"/>
    </location>
</feature>
<dbReference type="Pfam" id="PF00083">
    <property type="entry name" value="Sugar_tr"/>
    <property type="match status" value="1"/>
</dbReference>
<keyword evidence="3" id="KW-1003">Cell membrane</keyword>
<reference evidence="9 10" key="1">
    <citation type="submission" date="2019-11" db="EMBL/GenBank/DDBJ databases">
        <title>Pseudmonas karstica sp. nov. and Pseudomonas spelaei sp. nov. from caves.</title>
        <authorList>
            <person name="Zeman M."/>
        </authorList>
    </citation>
    <scope>NUCLEOTIDE SEQUENCE [LARGE SCALE GENOMIC DNA]</scope>
    <source>
        <strain evidence="9 10">CCM 7891</strain>
    </source>
</reference>
<evidence type="ECO:0000256" key="4">
    <source>
        <dbReference type="ARBA" id="ARBA00022692"/>
    </source>
</evidence>
<dbReference type="FunFam" id="1.20.1250.20:FF:000001">
    <property type="entry name" value="Dicarboxylate MFS transporter"/>
    <property type="match status" value="1"/>
</dbReference>
<feature type="transmembrane region" description="Helical" evidence="7">
    <location>
        <begin position="12"/>
        <end position="43"/>
    </location>
</feature>
<feature type="transmembrane region" description="Helical" evidence="7">
    <location>
        <begin position="277"/>
        <end position="296"/>
    </location>
</feature>
<evidence type="ECO:0000256" key="3">
    <source>
        <dbReference type="ARBA" id="ARBA00022475"/>
    </source>
</evidence>
<feature type="transmembrane region" description="Helical" evidence="7">
    <location>
        <begin position="369"/>
        <end position="394"/>
    </location>
</feature>
<dbReference type="CDD" id="cd17369">
    <property type="entry name" value="MFS_ShiA_like"/>
    <property type="match status" value="1"/>
</dbReference>
<keyword evidence="2" id="KW-0813">Transport</keyword>
<dbReference type="Gene3D" id="1.20.1250.20">
    <property type="entry name" value="MFS general substrate transporter like domains"/>
    <property type="match status" value="2"/>
</dbReference>
<sequence>MKPSASPQPRRAAAAAFIGTMIEWYDFYIYATAAALVFGALFFPSDDKLFSTMAAFGTFAVGFFARPLGGIIFGHIGDRIGRKKSLIITLLMMGVVTVCIGLLPTYAQIGAAAPVLLILLRIVQGIAVGGEWGGAVLMAGEHAPKGRRNFFASFAQLGSPAGLILSLLAFSAVTRLPEEDLMNWGWRLPFLASSLLLLVGLAIRLGVNESPEFLASRERASKSKRKEQAPVMEVLQTAWRPLLLCIGANTLGIAGVYFTNTFMIAYTTQQLALSRSLILECLFVVAIIQFCIQPLAAWIAEKVGATRFLCAMAILAMASPYPMFVLVSSGQAPLIILGIALAVVCMASFYAVIAGYVSGMFETRVRYTAISLAYQVCGAVAGGLTPLIGTLLAHRFAGQWWPMALFYTLIAAVSLVCVLSLARRHATAQRLEMAQGT</sequence>
<feature type="transmembrane region" description="Helical" evidence="7">
    <location>
        <begin position="242"/>
        <end position="265"/>
    </location>
</feature>
<dbReference type="PROSITE" id="PS50850">
    <property type="entry name" value="MFS"/>
    <property type="match status" value="1"/>
</dbReference>
<evidence type="ECO:0000313" key="9">
    <source>
        <dbReference type="EMBL" id="MTD19478.1"/>
    </source>
</evidence>
<comment type="subcellular location">
    <subcellularLocation>
        <location evidence="1">Cell membrane</location>
        <topology evidence="1">Multi-pass membrane protein</topology>
    </subcellularLocation>
</comment>
<dbReference type="InterPro" id="IPR036259">
    <property type="entry name" value="MFS_trans_sf"/>
</dbReference>
<keyword evidence="5 7" id="KW-1133">Transmembrane helix</keyword>
<feature type="domain" description="Major facilitator superfamily (MFS) profile" evidence="8">
    <location>
        <begin position="12"/>
        <end position="426"/>
    </location>
</feature>
<evidence type="ECO:0000256" key="5">
    <source>
        <dbReference type="ARBA" id="ARBA00022989"/>
    </source>
</evidence>
<accession>A0A7X2RR38</accession>
<dbReference type="GO" id="GO:0022857">
    <property type="term" value="F:transmembrane transporter activity"/>
    <property type="evidence" value="ECO:0007669"/>
    <property type="project" value="InterPro"/>
</dbReference>
<dbReference type="SUPFAM" id="SSF103473">
    <property type="entry name" value="MFS general substrate transporter"/>
    <property type="match status" value="1"/>
</dbReference>
<gene>
    <name evidence="9" type="ORF">GIR22_10065</name>
</gene>
<evidence type="ECO:0000256" key="1">
    <source>
        <dbReference type="ARBA" id="ARBA00004651"/>
    </source>
</evidence>
<dbReference type="PANTHER" id="PTHR43045">
    <property type="entry name" value="SHIKIMATE TRANSPORTER"/>
    <property type="match status" value="1"/>
</dbReference>
<feature type="transmembrane region" description="Helical" evidence="7">
    <location>
        <begin position="150"/>
        <end position="172"/>
    </location>
</feature>
<organism evidence="9 10">
    <name type="scientific">Pseudomonas karstica</name>
    <dbReference type="NCBI Taxonomy" id="1055468"/>
    <lineage>
        <taxon>Bacteria</taxon>
        <taxon>Pseudomonadati</taxon>
        <taxon>Pseudomonadota</taxon>
        <taxon>Gammaproteobacteria</taxon>
        <taxon>Pseudomonadales</taxon>
        <taxon>Pseudomonadaceae</taxon>
        <taxon>Pseudomonas</taxon>
    </lineage>
</organism>
<evidence type="ECO:0000259" key="8">
    <source>
        <dbReference type="PROSITE" id="PS50850"/>
    </source>
</evidence>
<dbReference type="PANTHER" id="PTHR43045:SF1">
    <property type="entry name" value="SHIKIMATE TRANSPORTER"/>
    <property type="match status" value="1"/>
</dbReference>
<dbReference type="GO" id="GO:0005886">
    <property type="term" value="C:plasma membrane"/>
    <property type="evidence" value="ECO:0007669"/>
    <property type="project" value="UniProtKB-SubCell"/>
</dbReference>
<keyword evidence="4 7" id="KW-0812">Transmembrane</keyword>
<feature type="transmembrane region" description="Helical" evidence="7">
    <location>
        <begin position="308"/>
        <end position="328"/>
    </location>
</feature>
<comment type="caution">
    <text evidence="9">The sequence shown here is derived from an EMBL/GenBank/DDBJ whole genome shotgun (WGS) entry which is preliminary data.</text>
</comment>
<dbReference type="Proteomes" id="UP000431485">
    <property type="component" value="Unassembled WGS sequence"/>
</dbReference>
<evidence type="ECO:0000256" key="7">
    <source>
        <dbReference type="SAM" id="Phobius"/>
    </source>
</evidence>
<feature type="transmembrane region" description="Helical" evidence="7">
    <location>
        <begin position="49"/>
        <end position="74"/>
    </location>
</feature>
<dbReference type="AlphaFoldDB" id="A0A7X2RR38"/>
<evidence type="ECO:0000313" key="10">
    <source>
        <dbReference type="Proteomes" id="UP000431485"/>
    </source>
</evidence>
<keyword evidence="6 7" id="KW-0472">Membrane</keyword>
<evidence type="ECO:0000256" key="2">
    <source>
        <dbReference type="ARBA" id="ARBA00022448"/>
    </source>
</evidence>
<name>A0A7X2RR38_9PSED</name>
<dbReference type="RefSeq" id="WP_154743188.1">
    <property type="nucleotide sequence ID" value="NZ_JBHSTG010000042.1"/>
</dbReference>
<feature type="transmembrane region" description="Helical" evidence="7">
    <location>
        <begin position="184"/>
        <end position="207"/>
    </location>
</feature>
<dbReference type="OrthoDB" id="3690818at2"/>
<protein>
    <submittedName>
        <fullName evidence="9">MFS transporter</fullName>
    </submittedName>
</protein>